<organism evidence="2 3">
    <name type="scientific">Kibdelosporangium lantanae</name>
    <dbReference type="NCBI Taxonomy" id="1497396"/>
    <lineage>
        <taxon>Bacteria</taxon>
        <taxon>Bacillati</taxon>
        <taxon>Actinomycetota</taxon>
        <taxon>Actinomycetes</taxon>
        <taxon>Pseudonocardiales</taxon>
        <taxon>Pseudonocardiaceae</taxon>
        <taxon>Kibdelosporangium</taxon>
    </lineage>
</organism>
<feature type="non-terminal residue" evidence="2">
    <location>
        <position position="62"/>
    </location>
</feature>
<comment type="caution">
    <text evidence="2">The sequence shown here is derived from an EMBL/GenBank/DDBJ whole genome shotgun (WGS) entry which is preliminary data.</text>
</comment>
<dbReference type="Proteomes" id="UP001597045">
    <property type="component" value="Unassembled WGS sequence"/>
</dbReference>
<protein>
    <submittedName>
        <fullName evidence="2">Uncharacterized protein</fullName>
    </submittedName>
</protein>
<dbReference type="EMBL" id="JBHTIS010001775">
    <property type="protein sequence ID" value="MFD1048752.1"/>
    <property type="molecule type" value="Genomic_DNA"/>
</dbReference>
<accession>A0ABW3MDU7</accession>
<evidence type="ECO:0000256" key="1">
    <source>
        <dbReference type="SAM" id="MobiDB-lite"/>
    </source>
</evidence>
<name>A0ABW3MDU7_9PSEU</name>
<feature type="compositionally biased region" description="Polar residues" evidence="1">
    <location>
        <begin position="1"/>
        <end position="14"/>
    </location>
</feature>
<proteinExistence type="predicted"/>
<sequence length="62" mass="6472">MSRSRTVATGSGITRATPFPGGQRAQQGHLTGATRLPLAVIPAATTSRESTNYARGAPRKVH</sequence>
<keyword evidence="3" id="KW-1185">Reference proteome</keyword>
<evidence type="ECO:0000313" key="2">
    <source>
        <dbReference type="EMBL" id="MFD1048752.1"/>
    </source>
</evidence>
<feature type="region of interest" description="Disordered" evidence="1">
    <location>
        <begin position="1"/>
        <end position="62"/>
    </location>
</feature>
<reference evidence="3" key="1">
    <citation type="journal article" date="2019" name="Int. J. Syst. Evol. Microbiol.">
        <title>The Global Catalogue of Microorganisms (GCM) 10K type strain sequencing project: providing services to taxonomists for standard genome sequencing and annotation.</title>
        <authorList>
            <consortium name="The Broad Institute Genomics Platform"/>
            <consortium name="The Broad Institute Genome Sequencing Center for Infectious Disease"/>
            <person name="Wu L."/>
            <person name="Ma J."/>
        </authorList>
    </citation>
    <scope>NUCLEOTIDE SEQUENCE [LARGE SCALE GENOMIC DNA]</scope>
    <source>
        <strain evidence="3">JCM 31486</strain>
    </source>
</reference>
<gene>
    <name evidence="2" type="ORF">ACFQ1S_26085</name>
</gene>
<feature type="compositionally biased region" description="Polar residues" evidence="1">
    <location>
        <begin position="44"/>
        <end position="53"/>
    </location>
</feature>
<evidence type="ECO:0000313" key="3">
    <source>
        <dbReference type="Proteomes" id="UP001597045"/>
    </source>
</evidence>